<dbReference type="Gene3D" id="3.30.70.870">
    <property type="entry name" value="Elongation Factor G (Translational Gtpase), domain 3"/>
    <property type="match status" value="1"/>
</dbReference>
<evidence type="ECO:0000256" key="6">
    <source>
        <dbReference type="HAMAP-Rule" id="MF_00071"/>
    </source>
</evidence>
<dbReference type="EC" id="3.6.5.n1" evidence="6"/>
<comment type="subcellular location">
    <subcellularLocation>
        <location evidence="6">Cell membrane</location>
        <topology evidence="6">Peripheral membrane protein</topology>
        <orientation evidence="6">Cytoplasmic side</orientation>
    </subcellularLocation>
</comment>
<comment type="function">
    <text evidence="6">Required for accurate and efficient protein synthesis under certain stress conditions. May act as a fidelity factor of the translation reaction, by catalyzing a one-codon backward translocation of tRNAs on improperly translocated ribosomes. Back-translocation proceeds from a post-translocation (POST) complex to a pre-translocation (PRE) complex, thus giving elongation factor G a second chance to translocate the tRNAs correctly. Binds to ribosomes in a GTP-dependent manner.</text>
</comment>
<keyword evidence="4 6" id="KW-0648">Protein biosynthesis</keyword>
<dbReference type="Pfam" id="PF00679">
    <property type="entry name" value="EFG_C"/>
    <property type="match status" value="1"/>
</dbReference>
<dbReference type="SUPFAM" id="SSF52540">
    <property type="entry name" value="P-loop containing nucleoside triphosphate hydrolases"/>
    <property type="match status" value="1"/>
</dbReference>
<dbReference type="InterPro" id="IPR031157">
    <property type="entry name" value="G_TR_CS"/>
</dbReference>
<dbReference type="InterPro" id="IPR000640">
    <property type="entry name" value="EFG_V-like"/>
</dbReference>
<dbReference type="GO" id="GO:0016787">
    <property type="term" value="F:hydrolase activity"/>
    <property type="evidence" value="ECO:0007669"/>
    <property type="project" value="UniProtKB-KW"/>
</dbReference>
<comment type="similarity">
    <text evidence="1 6">Belongs to the TRAFAC class translation factor GTPase superfamily. Classic translation factor GTPase family. LepA subfamily.</text>
</comment>
<dbReference type="Proteomes" id="UP001301152">
    <property type="component" value="Unassembled WGS sequence"/>
</dbReference>
<dbReference type="PANTHER" id="PTHR43512">
    <property type="entry name" value="TRANSLATION FACTOR GUF1-RELATED"/>
    <property type="match status" value="1"/>
</dbReference>
<dbReference type="PANTHER" id="PTHR43512:SF4">
    <property type="entry name" value="TRANSLATION FACTOR GUF1 HOMOLOG, CHLOROPLASTIC"/>
    <property type="match status" value="1"/>
</dbReference>
<dbReference type="InterPro" id="IPR000795">
    <property type="entry name" value="T_Tr_GTP-bd_dom"/>
</dbReference>
<dbReference type="InterPro" id="IPR013842">
    <property type="entry name" value="LepA_CTD"/>
</dbReference>
<dbReference type="Gene3D" id="3.40.50.300">
    <property type="entry name" value="P-loop containing nucleotide triphosphate hydrolases"/>
    <property type="match status" value="1"/>
</dbReference>
<accession>A0ABT3QBU8</accession>
<dbReference type="EMBL" id="JAPIUZ010000001">
    <property type="protein sequence ID" value="MCX2562778.1"/>
    <property type="molecule type" value="Genomic_DNA"/>
</dbReference>
<dbReference type="PROSITE" id="PS51722">
    <property type="entry name" value="G_TR_2"/>
    <property type="match status" value="1"/>
</dbReference>
<dbReference type="InterPro" id="IPR009000">
    <property type="entry name" value="Transl_B-barrel_sf"/>
</dbReference>
<dbReference type="Pfam" id="PF03144">
    <property type="entry name" value="GTP_EFTU_D2"/>
    <property type="match status" value="1"/>
</dbReference>
<dbReference type="NCBIfam" id="TIGR00231">
    <property type="entry name" value="small_GTP"/>
    <property type="match status" value="1"/>
</dbReference>
<protein>
    <recommendedName>
        <fullName evidence="6">Elongation factor 4</fullName>
        <shortName evidence="6">EF-4</shortName>
        <ecNumber evidence="6">3.6.5.n1</ecNumber>
    </recommendedName>
    <alternativeName>
        <fullName evidence="6">Ribosomal back-translocase LepA</fullName>
    </alternativeName>
</protein>
<dbReference type="PRINTS" id="PR00315">
    <property type="entry name" value="ELONGATNFCT"/>
</dbReference>
<keyword evidence="5 6" id="KW-0342">GTP-binding</keyword>
<dbReference type="CDD" id="cd01890">
    <property type="entry name" value="LepA"/>
    <property type="match status" value="1"/>
</dbReference>
<dbReference type="GO" id="GO:0003746">
    <property type="term" value="F:translation elongation factor activity"/>
    <property type="evidence" value="ECO:0007669"/>
    <property type="project" value="UniProtKB-KW"/>
</dbReference>
<dbReference type="Gene3D" id="3.30.70.240">
    <property type="match status" value="1"/>
</dbReference>
<name>A0ABT3QBU8_9PROT</name>
<dbReference type="CDD" id="cd16260">
    <property type="entry name" value="EF4_III"/>
    <property type="match status" value="1"/>
</dbReference>
<dbReference type="NCBIfam" id="TIGR01393">
    <property type="entry name" value="lepA"/>
    <property type="match status" value="1"/>
</dbReference>
<organism evidence="8 9">
    <name type="scientific">Acetobacter thailandicus</name>
    <dbReference type="NCBI Taxonomy" id="1502842"/>
    <lineage>
        <taxon>Bacteria</taxon>
        <taxon>Pseudomonadati</taxon>
        <taxon>Pseudomonadota</taxon>
        <taxon>Alphaproteobacteria</taxon>
        <taxon>Acetobacterales</taxon>
        <taxon>Acetobacteraceae</taxon>
        <taxon>Acetobacter</taxon>
    </lineage>
</organism>
<dbReference type="Pfam" id="PF06421">
    <property type="entry name" value="LepA_C"/>
    <property type="match status" value="1"/>
</dbReference>
<dbReference type="InterPro" id="IPR035647">
    <property type="entry name" value="EFG_III/V"/>
</dbReference>
<keyword evidence="6" id="KW-0472">Membrane</keyword>
<dbReference type="InterPro" id="IPR027417">
    <property type="entry name" value="P-loop_NTPase"/>
</dbReference>
<proteinExistence type="inferred from homology"/>
<dbReference type="PROSITE" id="PS00301">
    <property type="entry name" value="G_TR_1"/>
    <property type="match status" value="1"/>
</dbReference>
<dbReference type="Gene3D" id="2.40.30.10">
    <property type="entry name" value="Translation factors"/>
    <property type="match status" value="1"/>
</dbReference>
<keyword evidence="3 6" id="KW-0378">Hydrolase</keyword>
<evidence type="ECO:0000256" key="3">
    <source>
        <dbReference type="ARBA" id="ARBA00022801"/>
    </source>
</evidence>
<comment type="caution">
    <text evidence="8">The sequence shown here is derived from an EMBL/GenBank/DDBJ whole genome shotgun (WGS) entry which is preliminary data.</text>
</comment>
<evidence type="ECO:0000313" key="8">
    <source>
        <dbReference type="EMBL" id="MCX2562778.1"/>
    </source>
</evidence>
<evidence type="ECO:0000256" key="5">
    <source>
        <dbReference type="ARBA" id="ARBA00023134"/>
    </source>
</evidence>
<feature type="domain" description="Tr-type G" evidence="7">
    <location>
        <begin position="7"/>
        <end position="189"/>
    </location>
</feature>
<dbReference type="Pfam" id="PF00009">
    <property type="entry name" value="GTP_EFTU"/>
    <property type="match status" value="1"/>
</dbReference>
<dbReference type="SUPFAM" id="SSF50447">
    <property type="entry name" value="Translation proteins"/>
    <property type="match status" value="1"/>
</dbReference>
<dbReference type="RefSeq" id="WP_173559489.1">
    <property type="nucleotide sequence ID" value="NZ_JAPIUZ010000001.1"/>
</dbReference>
<evidence type="ECO:0000259" key="7">
    <source>
        <dbReference type="PROSITE" id="PS51722"/>
    </source>
</evidence>
<evidence type="ECO:0000256" key="1">
    <source>
        <dbReference type="ARBA" id="ARBA00005454"/>
    </source>
</evidence>
<keyword evidence="2 6" id="KW-0547">Nucleotide-binding</keyword>
<dbReference type="SMART" id="SM00838">
    <property type="entry name" value="EFG_C"/>
    <property type="match status" value="1"/>
</dbReference>
<feature type="binding site" evidence="6">
    <location>
        <begin position="136"/>
        <end position="139"/>
    </location>
    <ligand>
        <name>GTP</name>
        <dbReference type="ChEBI" id="CHEBI:37565"/>
    </ligand>
</feature>
<evidence type="ECO:0000256" key="2">
    <source>
        <dbReference type="ARBA" id="ARBA00022741"/>
    </source>
</evidence>
<dbReference type="InterPro" id="IPR035654">
    <property type="entry name" value="LepA_IV"/>
</dbReference>
<feature type="binding site" evidence="6">
    <location>
        <begin position="19"/>
        <end position="24"/>
    </location>
    <ligand>
        <name>GTP</name>
        <dbReference type="ChEBI" id="CHEBI:37565"/>
    </ligand>
</feature>
<dbReference type="CDD" id="cd03709">
    <property type="entry name" value="lepA_C"/>
    <property type="match status" value="1"/>
</dbReference>
<dbReference type="SUPFAM" id="SSF54980">
    <property type="entry name" value="EF-G C-terminal domain-like"/>
    <property type="match status" value="2"/>
</dbReference>
<dbReference type="InterPro" id="IPR006297">
    <property type="entry name" value="EF-4"/>
</dbReference>
<evidence type="ECO:0000313" key="9">
    <source>
        <dbReference type="Proteomes" id="UP001301152"/>
    </source>
</evidence>
<evidence type="ECO:0000256" key="4">
    <source>
        <dbReference type="ARBA" id="ARBA00022917"/>
    </source>
</evidence>
<comment type="catalytic activity">
    <reaction evidence="6">
        <text>GTP + H2O = GDP + phosphate + H(+)</text>
        <dbReference type="Rhea" id="RHEA:19669"/>
        <dbReference type="ChEBI" id="CHEBI:15377"/>
        <dbReference type="ChEBI" id="CHEBI:15378"/>
        <dbReference type="ChEBI" id="CHEBI:37565"/>
        <dbReference type="ChEBI" id="CHEBI:43474"/>
        <dbReference type="ChEBI" id="CHEBI:58189"/>
        <dbReference type="EC" id="3.6.5.n1"/>
    </reaction>
</comment>
<keyword evidence="9" id="KW-1185">Reference proteome</keyword>
<dbReference type="InterPro" id="IPR038363">
    <property type="entry name" value="LepA_C_sf"/>
</dbReference>
<keyword evidence="8" id="KW-0251">Elongation factor</keyword>
<dbReference type="HAMAP" id="MF_00071">
    <property type="entry name" value="LepA"/>
    <property type="match status" value="1"/>
</dbReference>
<reference evidence="8 9" key="1">
    <citation type="submission" date="2022-11" db="EMBL/GenBank/DDBJ databases">
        <title>Genome sequencing of Acetobacter type strain.</title>
        <authorList>
            <person name="Heo J."/>
            <person name="Lee D."/>
            <person name="Han B.-H."/>
            <person name="Hong S.-B."/>
            <person name="Kwon S.-W."/>
        </authorList>
    </citation>
    <scope>NUCLEOTIDE SEQUENCE [LARGE SCALE GENOMIC DNA]</scope>
    <source>
        <strain evidence="8 9">KACC 21253</strain>
    </source>
</reference>
<dbReference type="Gene3D" id="3.30.70.2570">
    <property type="entry name" value="Elongation factor 4, C-terminal domain"/>
    <property type="match status" value="1"/>
</dbReference>
<gene>
    <name evidence="6 8" type="primary">lepA</name>
    <name evidence="8" type="ORF">OQ497_02180</name>
</gene>
<dbReference type="CDD" id="cd03699">
    <property type="entry name" value="EF4_II"/>
    <property type="match status" value="1"/>
</dbReference>
<sequence length="601" mass="66293">MTDTPLSLIRNFSIIAHIDHGKSTLADRMIQACGALTAREMTNQVLDNMDLERERGITIKAQTVRLLYPAKDGQTYVLNLMDTPGHVDFAYEVSRSLAACEGSLLVVDASQGVEAQTLANVYQAIDANHEIVPILNKVDLPAAEPERVKAQIEEVIGIPADDAVEISAKTGLNIEGVLEAVVTRLPPPQGDAEKPLQAMLIDSWYDPYLGVIVLVRVKEGRLRRGIKMRMMSSGAVHQIDQVGVFSPRMTPVDSIGPGEMGYINAAIKTVADCNVGDTITDDRRPAEKALAGFKPSIPVVWCGLFPVVADDFEKLRDSLAKLRLNDASFHYEAETSAALGFGFRCGFLGLLHLEIIQERLSREFDLDLIATAPSVVYNITMTNGTKEVLHNPADMPDLSQIDHIEEPWIKATIMVPDEYLGAVLTLCSERRGVQADLTYVGTRAMAVYRLPLNEVVFDFYDRLKSLTRGYASFDYQMDGYEESDLVRISILVNQEPVDALSFIAHRSASETRGRAICARLKDLIPRQLFKIAIQAAIGSKVIARETIGALSKDVTAKCYGGDISRKRKLLEKQKEGKKRMRQFGKVEIPQSAFLAALKMDG</sequence>
<dbReference type="InterPro" id="IPR005225">
    <property type="entry name" value="Small_GTP-bd"/>
</dbReference>
<keyword evidence="6" id="KW-1003">Cell membrane</keyword>
<dbReference type="InterPro" id="IPR004161">
    <property type="entry name" value="EFTu-like_2"/>
</dbReference>